<reference evidence="1 2" key="1">
    <citation type="submission" date="2024-08" db="EMBL/GenBank/DDBJ databases">
        <title>Insights into the chromosomal genome structure of Flemingia macrophylla.</title>
        <authorList>
            <person name="Ding Y."/>
            <person name="Zhao Y."/>
            <person name="Bi W."/>
            <person name="Wu M."/>
            <person name="Zhao G."/>
            <person name="Gong Y."/>
            <person name="Li W."/>
            <person name="Zhang P."/>
        </authorList>
    </citation>
    <scope>NUCLEOTIDE SEQUENCE [LARGE SCALE GENOMIC DNA]</scope>
    <source>
        <strain evidence="1">DYQJB</strain>
        <tissue evidence="1">Leaf</tissue>
    </source>
</reference>
<proteinExistence type="predicted"/>
<organism evidence="1 2">
    <name type="scientific">Flemingia macrophylla</name>
    <dbReference type="NCBI Taxonomy" id="520843"/>
    <lineage>
        <taxon>Eukaryota</taxon>
        <taxon>Viridiplantae</taxon>
        <taxon>Streptophyta</taxon>
        <taxon>Embryophyta</taxon>
        <taxon>Tracheophyta</taxon>
        <taxon>Spermatophyta</taxon>
        <taxon>Magnoliopsida</taxon>
        <taxon>eudicotyledons</taxon>
        <taxon>Gunneridae</taxon>
        <taxon>Pentapetalae</taxon>
        <taxon>rosids</taxon>
        <taxon>fabids</taxon>
        <taxon>Fabales</taxon>
        <taxon>Fabaceae</taxon>
        <taxon>Papilionoideae</taxon>
        <taxon>50 kb inversion clade</taxon>
        <taxon>NPAAA clade</taxon>
        <taxon>indigoferoid/millettioid clade</taxon>
        <taxon>Phaseoleae</taxon>
        <taxon>Flemingia</taxon>
    </lineage>
</organism>
<comment type="caution">
    <text evidence="1">The sequence shown here is derived from an EMBL/GenBank/DDBJ whole genome shotgun (WGS) entry which is preliminary data.</text>
</comment>
<protein>
    <submittedName>
        <fullName evidence="1">Uncharacterized protein</fullName>
    </submittedName>
</protein>
<keyword evidence="2" id="KW-1185">Reference proteome</keyword>
<gene>
    <name evidence="1" type="ORF">Fmac_023839</name>
</gene>
<accession>A0ABD1LMQ8</accession>
<dbReference type="AlphaFoldDB" id="A0ABD1LMQ8"/>
<sequence length="50" mass="5756">MGSHPDNEISIQREKAKRLHNLESLKEIDPWGSRGLIDIPDFSKQKNLNV</sequence>
<name>A0ABD1LMQ8_9FABA</name>
<dbReference type="Proteomes" id="UP001603857">
    <property type="component" value="Unassembled WGS sequence"/>
</dbReference>
<evidence type="ECO:0000313" key="1">
    <source>
        <dbReference type="EMBL" id="KAL2324781.1"/>
    </source>
</evidence>
<dbReference type="EMBL" id="JBGMDY010000008">
    <property type="protein sequence ID" value="KAL2324781.1"/>
    <property type="molecule type" value="Genomic_DNA"/>
</dbReference>
<evidence type="ECO:0000313" key="2">
    <source>
        <dbReference type="Proteomes" id="UP001603857"/>
    </source>
</evidence>